<comment type="function">
    <text evidence="5">Part of the Tol-Pal system, which plays a role in outer membrane invagination during cell division and is important for maintaining outer membrane integrity.</text>
</comment>
<accession>A0A1V8MAV9</accession>
<sequence>MTALIYSHVLQAELTIEITEGVQSAYKIAVVPFAAPEGGALNTDVVQIISQDLAGSGYFKVLPRGEMLTYPTQPAQVKFRNWTAIGQDYLVIGAITKDNNLYHIEMSLFDIYKKEQLKGLRITVGASSLNMAAHHLSDVIYQQITGIAGVFSTRIAYITNQFDAQNKPQYKLQVADYDGKNAISIAQSKEPIMSPAWSPDGQKIAYVSFENKVSEIFVQTLKTGERKSVAKYKGINGSPAWSPDGKKLAITLSKDGNSDIYILTLADLSLIKLTRSLAIDTEASWSPDGKQILFTSDRGGLPQIYVMPSNGQGSAKRITFDGNYNARGAFSADGKKIVMVQGTQGKYRIALLNLTTGANTVLTEGPFDESPSFAPNGQMIIYARRKGNKEILSTITLDGLARKDIQAAYGKVREPAWAPRK</sequence>
<keyword evidence="5" id="KW-0131">Cell cycle</keyword>
<keyword evidence="3 5" id="KW-0732">Signal</keyword>
<comment type="caution">
    <text evidence="7">The sequence shown here is derived from an EMBL/GenBank/DDBJ whole genome shotgun (WGS) entry which is preliminary data.</text>
</comment>
<dbReference type="GO" id="GO:0051301">
    <property type="term" value="P:cell division"/>
    <property type="evidence" value="ECO:0007669"/>
    <property type="project" value="UniProtKB-UniRule"/>
</dbReference>
<dbReference type="Proteomes" id="UP000191980">
    <property type="component" value="Unassembled WGS sequence"/>
</dbReference>
<dbReference type="STRING" id="1420851.AU255_09695"/>
<feature type="domain" description="TolB N-terminal" evidence="6">
    <location>
        <begin position="14"/>
        <end position="117"/>
    </location>
</feature>
<evidence type="ECO:0000256" key="3">
    <source>
        <dbReference type="ARBA" id="ARBA00022729"/>
    </source>
</evidence>
<comment type="subunit">
    <text evidence="5">The Tol-Pal system is composed of five core proteins: the inner membrane proteins TolA, TolQ and TolR, the periplasmic protein TolB and the outer membrane protein Pal. They form a network linking the inner and outer membranes and the peptidoglycan layer.</text>
</comment>
<dbReference type="InterPro" id="IPR011042">
    <property type="entry name" value="6-blade_b-propeller_TolB-like"/>
</dbReference>
<comment type="similarity">
    <text evidence="2 5">Belongs to the TolB family.</text>
</comment>
<dbReference type="AlphaFoldDB" id="A0A1V8MAV9"/>
<protein>
    <recommendedName>
        <fullName evidence="5">Tol-Pal system protein TolB</fullName>
    </recommendedName>
</protein>
<dbReference type="Gene3D" id="3.40.50.10070">
    <property type="entry name" value="TolB, N-terminal domain"/>
    <property type="match status" value="1"/>
</dbReference>
<dbReference type="EMBL" id="LPUF01000001">
    <property type="protein sequence ID" value="OQK18731.1"/>
    <property type="molecule type" value="Genomic_DNA"/>
</dbReference>
<comment type="subcellular location">
    <subcellularLocation>
        <location evidence="1 5">Periplasm</location>
    </subcellularLocation>
</comment>
<proteinExistence type="inferred from homology"/>
<evidence type="ECO:0000313" key="8">
    <source>
        <dbReference type="Proteomes" id="UP000191980"/>
    </source>
</evidence>
<keyword evidence="5" id="KW-0132">Cell division</keyword>
<keyword evidence="8" id="KW-1185">Reference proteome</keyword>
<evidence type="ECO:0000256" key="5">
    <source>
        <dbReference type="HAMAP-Rule" id="MF_00671"/>
    </source>
</evidence>
<dbReference type="GO" id="GO:0017038">
    <property type="term" value="P:protein import"/>
    <property type="evidence" value="ECO:0007669"/>
    <property type="project" value="InterPro"/>
</dbReference>
<reference evidence="7 8" key="1">
    <citation type="submission" date="2015-12" db="EMBL/GenBank/DDBJ databases">
        <authorList>
            <person name="Shamseldin A."/>
            <person name="Moawad H."/>
            <person name="Abd El-Rahim W.M."/>
            <person name="Sadowsky M.J."/>
        </authorList>
    </citation>
    <scope>NUCLEOTIDE SEQUENCE [LARGE SCALE GENOMIC DNA]</scope>
    <source>
        <strain evidence="7 8">WF1</strain>
    </source>
</reference>
<dbReference type="SUPFAM" id="SSF69304">
    <property type="entry name" value="Tricorn protease N-terminal domain"/>
    <property type="match status" value="1"/>
</dbReference>
<dbReference type="NCBIfam" id="TIGR02800">
    <property type="entry name" value="propeller_TolB"/>
    <property type="match status" value="1"/>
</dbReference>
<evidence type="ECO:0000256" key="4">
    <source>
        <dbReference type="ARBA" id="ARBA00022764"/>
    </source>
</evidence>
<dbReference type="InterPro" id="IPR007195">
    <property type="entry name" value="TolB_N"/>
</dbReference>
<dbReference type="SUPFAM" id="SSF52964">
    <property type="entry name" value="TolB, N-terminal domain"/>
    <property type="match status" value="1"/>
</dbReference>
<evidence type="ECO:0000256" key="2">
    <source>
        <dbReference type="ARBA" id="ARBA00009820"/>
    </source>
</evidence>
<dbReference type="HAMAP" id="MF_00671">
    <property type="entry name" value="TolB"/>
    <property type="match status" value="1"/>
</dbReference>
<dbReference type="PANTHER" id="PTHR36842:SF1">
    <property type="entry name" value="PROTEIN TOLB"/>
    <property type="match status" value="1"/>
</dbReference>
<gene>
    <name evidence="5" type="primary">tolB</name>
    <name evidence="7" type="ORF">AU255_09695</name>
</gene>
<keyword evidence="4 5" id="KW-0574">Periplasm</keyword>
<dbReference type="GO" id="GO:0042597">
    <property type="term" value="C:periplasmic space"/>
    <property type="evidence" value="ECO:0007669"/>
    <property type="project" value="UniProtKB-SubCell"/>
</dbReference>
<evidence type="ECO:0000259" key="6">
    <source>
        <dbReference type="Pfam" id="PF04052"/>
    </source>
</evidence>
<dbReference type="RefSeq" id="WP_233144604.1">
    <property type="nucleotide sequence ID" value="NZ_LPUF01000001.1"/>
</dbReference>
<name>A0A1V8MAV9_9GAMM</name>
<dbReference type="Gene3D" id="2.120.10.30">
    <property type="entry name" value="TolB, C-terminal domain"/>
    <property type="match status" value="1"/>
</dbReference>
<dbReference type="PANTHER" id="PTHR36842">
    <property type="entry name" value="PROTEIN TOLB HOMOLOG"/>
    <property type="match status" value="1"/>
</dbReference>
<organism evidence="7 8">
    <name type="scientific">Methyloprofundus sedimenti</name>
    <dbReference type="NCBI Taxonomy" id="1420851"/>
    <lineage>
        <taxon>Bacteria</taxon>
        <taxon>Pseudomonadati</taxon>
        <taxon>Pseudomonadota</taxon>
        <taxon>Gammaproteobacteria</taxon>
        <taxon>Methylococcales</taxon>
        <taxon>Methylococcaceae</taxon>
        <taxon>Methyloprofundus</taxon>
    </lineage>
</organism>
<dbReference type="Pfam" id="PF04052">
    <property type="entry name" value="TolB_N"/>
    <property type="match status" value="1"/>
</dbReference>
<dbReference type="Pfam" id="PF07676">
    <property type="entry name" value="PD40"/>
    <property type="match status" value="5"/>
</dbReference>
<dbReference type="InterPro" id="IPR014167">
    <property type="entry name" value="Tol-Pal_TolB"/>
</dbReference>
<dbReference type="InterPro" id="IPR011659">
    <property type="entry name" value="WD40"/>
</dbReference>
<evidence type="ECO:0000256" key="1">
    <source>
        <dbReference type="ARBA" id="ARBA00004418"/>
    </source>
</evidence>
<evidence type="ECO:0000313" key="7">
    <source>
        <dbReference type="EMBL" id="OQK18731.1"/>
    </source>
</evidence>